<evidence type="ECO:0000313" key="6">
    <source>
        <dbReference type="EMBL" id="SEO77670.1"/>
    </source>
</evidence>
<keyword evidence="3" id="KW-0560">Oxidoreductase</keyword>
<dbReference type="InterPro" id="IPR050172">
    <property type="entry name" value="SsuD_RutA_monooxygenase"/>
</dbReference>
<keyword evidence="1" id="KW-0285">Flavoprotein</keyword>
<evidence type="ECO:0000256" key="3">
    <source>
        <dbReference type="ARBA" id="ARBA00023002"/>
    </source>
</evidence>
<reference evidence="7" key="1">
    <citation type="submission" date="2016-10" db="EMBL/GenBank/DDBJ databases">
        <authorList>
            <person name="Varghese N."/>
            <person name="Submissions S."/>
        </authorList>
    </citation>
    <scope>NUCLEOTIDE SEQUENCE [LARGE SCALE GENOMIC DNA]</scope>
    <source>
        <strain evidence="7">DSM 45413</strain>
    </source>
</reference>
<dbReference type="PANTHER" id="PTHR42847:SF4">
    <property type="entry name" value="ALKANESULFONATE MONOOXYGENASE-RELATED"/>
    <property type="match status" value="1"/>
</dbReference>
<dbReference type="RefSeq" id="WP_211435559.1">
    <property type="nucleotide sequence ID" value="NZ_FOEE01000004.1"/>
</dbReference>
<evidence type="ECO:0000256" key="1">
    <source>
        <dbReference type="ARBA" id="ARBA00022630"/>
    </source>
</evidence>
<dbReference type="Gene3D" id="3.20.20.30">
    <property type="entry name" value="Luciferase-like domain"/>
    <property type="match status" value="1"/>
</dbReference>
<dbReference type="NCBIfam" id="TIGR03619">
    <property type="entry name" value="F420_Rv2161c"/>
    <property type="match status" value="1"/>
</dbReference>
<dbReference type="InterPro" id="IPR011251">
    <property type="entry name" value="Luciferase-like_dom"/>
</dbReference>
<accession>A0A1H8SG01</accession>
<dbReference type="PANTHER" id="PTHR42847">
    <property type="entry name" value="ALKANESULFONATE MONOOXYGENASE"/>
    <property type="match status" value="1"/>
</dbReference>
<dbReference type="STRING" id="673521.SAMN05660991_01689"/>
<dbReference type="GO" id="GO:0008726">
    <property type="term" value="F:alkanesulfonate monooxygenase activity"/>
    <property type="evidence" value="ECO:0007669"/>
    <property type="project" value="TreeGrafter"/>
</dbReference>
<dbReference type="GO" id="GO:0046306">
    <property type="term" value="P:alkanesulfonate catabolic process"/>
    <property type="evidence" value="ECO:0007669"/>
    <property type="project" value="TreeGrafter"/>
</dbReference>
<evidence type="ECO:0000256" key="4">
    <source>
        <dbReference type="ARBA" id="ARBA00023033"/>
    </source>
</evidence>
<dbReference type="InterPro" id="IPR019921">
    <property type="entry name" value="Lucif-like_OxRdtase_Rv2161c"/>
</dbReference>
<dbReference type="AlphaFoldDB" id="A0A1H8SG01"/>
<dbReference type="Pfam" id="PF00296">
    <property type="entry name" value="Bac_luciferase"/>
    <property type="match status" value="1"/>
</dbReference>
<protein>
    <submittedName>
        <fullName evidence="6">Probable F420-dependent oxidoreductase, Rv2161c family</fullName>
    </submittedName>
</protein>
<organism evidence="6 7">
    <name type="scientific">Trujillonella endophytica</name>
    <dbReference type="NCBI Taxonomy" id="673521"/>
    <lineage>
        <taxon>Bacteria</taxon>
        <taxon>Bacillati</taxon>
        <taxon>Actinomycetota</taxon>
        <taxon>Actinomycetes</taxon>
        <taxon>Geodermatophilales</taxon>
        <taxon>Geodermatophilaceae</taxon>
        <taxon>Trujillonella</taxon>
    </lineage>
</organism>
<name>A0A1H8SG01_9ACTN</name>
<keyword evidence="2" id="KW-0288">FMN</keyword>
<evidence type="ECO:0000313" key="7">
    <source>
        <dbReference type="Proteomes" id="UP000198960"/>
    </source>
</evidence>
<feature type="domain" description="Luciferase-like" evidence="5">
    <location>
        <begin position="16"/>
        <end position="242"/>
    </location>
</feature>
<dbReference type="EMBL" id="FOEE01000004">
    <property type="protein sequence ID" value="SEO77670.1"/>
    <property type="molecule type" value="Genomic_DNA"/>
</dbReference>
<dbReference type="Proteomes" id="UP000198960">
    <property type="component" value="Unassembled WGS sequence"/>
</dbReference>
<keyword evidence="7" id="KW-1185">Reference proteome</keyword>
<dbReference type="SUPFAM" id="SSF51679">
    <property type="entry name" value="Bacterial luciferase-like"/>
    <property type="match status" value="1"/>
</dbReference>
<proteinExistence type="predicted"/>
<keyword evidence="4" id="KW-0503">Monooxygenase</keyword>
<evidence type="ECO:0000256" key="2">
    <source>
        <dbReference type="ARBA" id="ARBA00022643"/>
    </source>
</evidence>
<dbReference type="InterPro" id="IPR036661">
    <property type="entry name" value="Luciferase-like_sf"/>
</dbReference>
<gene>
    <name evidence="6" type="ORF">SAMN05660991_01689</name>
</gene>
<sequence>MSAAPLAYGIHLSSINARFWGEAAELADRLGFESVWMPEHVIVPLDATGSPHQGAEHSPIPSNIPVLDAMAVLGHLAARTSRVRLGTHVYNIGLRHPVLTARGAATVDFLSGGRLDLGIGASWLRSEWEALGLDFDTRGRRVDESIEVCRRLWTEDVVEHHGEFFDLPPTAFEPKPVQQPLALHIGGDGPAALRRAATVGTGWMPMNHSLEQLPASIARIGELAAAAGRTTPVQITLTGDVADEADVERYVAAGVTRVLVQPWRNSREALDGLRRFAERFLPDAAAA</sequence>
<evidence type="ECO:0000259" key="5">
    <source>
        <dbReference type="Pfam" id="PF00296"/>
    </source>
</evidence>